<proteinExistence type="predicted"/>
<dbReference type="PANTHER" id="PTHR35475:SF1">
    <property type="entry name" value="WD REPEAT PROTEIN"/>
    <property type="match status" value="1"/>
</dbReference>
<accession>A0AAV6IZV0</accession>
<name>A0AAV6IZV0_9ERIC</name>
<dbReference type="EMBL" id="JACTNZ010000009">
    <property type="protein sequence ID" value="KAG5532114.1"/>
    <property type="molecule type" value="Genomic_DNA"/>
</dbReference>
<sequence length="166" mass="18218">MSLSVNPSTLGGIVVSQAPHATTAEPNEEYSLLLPSTSSGQTKVPEVEVYLHRRGKDPIDMFKSGLGGWYQNQIEIGGILNKYGFNFVFASALLPYNMIHFIPLSSSCIECGFILIIQVSYAEGNNILCCTADDLTLATKLYHFLLGVPYGYLKGWKVTQMLDSCL</sequence>
<dbReference type="PANTHER" id="PTHR35475">
    <property type="entry name" value="WD REPEAT PROTEIN"/>
    <property type="match status" value="1"/>
</dbReference>
<dbReference type="Proteomes" id="UP000823749">
    <property type="component" value="Chromosome 9"/>
</dbReference>
<evidence type="ECO:0000313" key="2">
    <source>
        <dbReference type="Proteomes" id="UP000823749"/>
    </source>
</evidence>
<comment type="caution">
    <text evidence="1">The sequence shown here is derived from an EMBL/GenBank/DDBJ whole genome shotgun (WGS) entry which is preliminary data.</text>
</comment>
<reference evidence="1" key="1">
    <citation type="submission" date="2020-08" db="EMBL/GenBank/DDBJ databases">
        <title>Plant Genome Project.</title>
        <authorList>
            <person name="Zhang R.-G."/>
        </authorList>
    </citation>
    <scope>NUCLEOTIDE SEQUENCE</scope>
    <source>
        <strain evidence="1">WSP0</strain>
        <tissue evidence="1">Leaf</tissue>
    </source>
</reference>
<protein>
    <submittedName>
        <fullName evidence="1">Uncharacterized protein</fullName>
    </submittedName>
</protein>
<evidence type="ECO:0000313" key="1">
    <source>
        <dbReference type="EMBL" id="KAG5532114.1"/>
    </source>
</evidence>
<keyword evidence="2" id="KW-1185">Reference proteome</keyword>
<dbReference type="AlphaFoldDB" id="A0AAV6IZV0"/>
<organism evidence="1 2">
    <name type="scientific">Rhododendron griersonianum</name>
    <dbReference type="NCBI Taxonomy" id="479676"/>
    <lineage>
        <taxon>Eukaryota</taxon>
        <taxon>Viridiplantae</taxon>
        <taxon>Streptophyta</taxon>
        <taxon>Embryophyta</taxon>
        <taxon>Tracheophyta</taxon>
        <taxon>Spermatophyta</taxon>
        <taxon>Magnoliopsida</taxon>
        <taxon>eudicotyledons</taxon>
        <taxon>Gunneridae</taxon>
        <taxon>Pentapetalae</taxon>
        <taxon>asterids</taxon>
        <taxon>Ericales</taxon>
        <taxon>Ericaceae</taxon>
        <taxon>Ericoideae</taxon>
        <taxon>Rhodoreae</taxon>
        <taxon>Rhododendron</taxon>
    </lineage>
</organism>
<gene>
    <name evidence="1" type="ORF">RHGRI_026657</name>
</gene>